<keyword evidence="8" id="KW-1185">Reference proteome</keyword>
<sequence>MHSSSTYVVWLRESAYNAVLVEAIKAMPRETGGVLIGYWGNLYEAVVTDVIGPGSLAVHKRHSFVPDNTHHVREIEKAYLKSDRTETYLGDWHTHPKSGAYLSERDQSTLLKIANYKEARLTKPLMMVLGTKPFGIEAWINAYASSGKRETKKCTLKIYQA</sequence>
<dbReference type="STRING" id="709015.GCA_000472485_02070"/>
<dbReference type="RefSeq" id="WP_025606895.1">
    <property type="nucleotide sequence ID" value="NZ_CP021235.1"/>
</dbReference>
<keyword evidence="5" id="KW-0482">Metalloprotease</keyword>
<keyword evidence="4" id="KW-0862">Zinc</keyword>
<evidence type="ECO:0000313" key="7">
    <source>
        <dbReference type="EMBL" id="ARS35795.1"/>
    </source>
</evidence>
<evidence type="ECO:0000256" key="2">
    <source>
        <dbReference type="ARBA" id="ARBA00022723"/>
    </source>
</evidence>
<proteinExistence type="predicted"/>
<protein>
    <recommendedName>
        <fullName evidence="6">MPN domain-containing protein</fullName>
    </recommendedName>
</protein>
<evidence type="ECO:0000256" key="3">
    <source>
        <dbReference type="ARBA" id="ARBA00022801"/>
    </source>
</evidence>
<evidence type="ECO:0000313" key="8">
    <source>
        <dbReference type="Proteomes" id="UP000266292"/>
    </source>
</evidence>
<dbReference type="GO" id="GO:0008237">
    <property type="term" value="F:metallopeptidase activity"/>
    <property type="evidence" value="ECO:0007669"/>
    <property type="project" value="UniProtKB-KW"/>
</dbReference>
<dbReference type="InterPro" id="IPR028090">
    <property type="entry name" value="JAB_dom_prok"/>
</dbReference>
<gene>
    <name evidence="7" type="ORF">CA264_10265</name>
</gene>
<accession>A0A1X9YSD6</accession>
<reference evidence="8" key="1">
    <citation type="submission" date="2017-05" db="EMBL/GenBank/DDBJ databases">
        <authorList>
            <person name="Ray J."/>
            <person name="Price M."/>
            <person name="Deutschbauer A."/>
        </authorList>
    </citation>
    <scope>NUCLEOTIDE SEQUENCE [LARGE SCALE GENOMIC DNA]</scope>
    <source>
        <strain evidence="8">DSM 19842</strain>
    </source>
</reference>
<feature type="domain" description="MPN" evidence="6">
    <location>
        <begin position="9"/>
        <end position="145"/>
    </location>
</feature>
<keyword evidence="1" id="KW-0645">Protease</keyword>
<dbReference type="EMBL" id="CP021235">
    <property type="protein sequence ID" value="ARS35795.1"/>
    <property type="molecule type" value="Genomic_DNA"/>
</dbReference>
<dbReference type="PROSITE" id="PS50249">
    <property type="entry name" value="MPN"/>
    <property type="match status" value="1"/>
</dbReference>
<dbReference type="Proteomes" id="UP000266292">
    <property type="component" value="Chromosome"/>
</dbReference>
<evidence type="ECO:0000259" key="6">
    <source>
        <dbReference type="PROSITE" id="PS50249"/>
    </source>
</evidence>
<keyword evidence="2" id="KW-0479">Metal-binding</keyword>
<dbReference type="AlphaFoldDB" id="A0A1X9YSD6"/>
<evidence type="ECO:0000256" key="4">
    <source>
        <dbReference type="ARBA" id="ARBA00022833"/>
    </source>
</evidence>
<dbReference type="InterPro" id="IPR037518">
    <property type="entry name" value="MPN"/>
</dbReference>
<dbReference type="Gene3D" id="3.40.140.10">
    <property type="entry name" value="Cytidine Deaminase, domain 2"/>
    <property type="match status" value="1"/>
</dbReference>
<evidence type="ECO:0000256" key="1">
    <source>
        <dbReference type="ARBA" id="ARBA00022670"/>
    </source>
</evidence>
<dbReference type="SUPFAM" id="SSF102712">
    <property type="entry name" value="JAB1/MPN domain"/>
    <property type="match status" value="1"/>
</dbReference>
<dbReference type="GO" id="GO:0006508">
    <property type="term" value="P:proteolysis"/>
    <property type="evidence" value="ECO:0007669"/>
    <property type="project" value="UniProtKB-KW"/>
</dbReference>
<organism evidence="7 8">
    <name type="scientific">Pontibacter actiniarum</name>
    <dbReference type="NCBI Taxonomy" id="323450"/>
    <lineage>
        <taxon>Bacteria</taxon>
        <taxon>Pseudomonadati</taxon>
        <taxon>Bacteroidota</taxon>
        <taxon>Cytophagia</taxon>
        <taxon>Cytophagales</taxon>
        <taxon>Hymenobacteraceae</taxon>
        <taxon>Pontibacter</taxon>
    </lineage>
</organism>
<dbReference type="OrthoDB" id="517279at2"/>
<dbReference type="KEGG" id="pact:CA264_10265"/>
<keyword evidence="3" id="KW-0378">Hydrolase</keyword>
<name>A0A1X9YSD6_9BACT</name>
<dbReference type="GO" id="GO:0046872">
    <property type="term" value="F:metal ion binding"/>
    <property type="evidence" value="ECO:0007669"/>
    <property type="project" value="UniProtKB-KW"/>
</dbReference>
<evidence type="ECO:0000256" key="5">
    <source>
        <dbReference type="ARBA" id="ARBA00023049"/>
    </source>
</evidence>
<dbReference type="Pfam" id="PF14464">
    <property type="entry name" value="Prok-JAB"/>
    <property type="match status" value="1"/>
</dbReference>